<gene>
    <name evidence="14" type="ORF">NBRC110019_09400</name>
</gene>
<dbReference type="SUPFAM" id="SSF49464">
    <property type="entry name" value="Carboxypeptidase regulatory domain-like"/>
    <property type="match status" value="1"/>
</dbReference>
<evidence type="ECO:0000256" key="3">
    <source>
        <dbReference type="ARBA" id="ARBA00022452"/>
    </source>
</evidence>
<dbReference type="GO" id="GO:0015344">
    <property type="term" value="F:siderophore uptake transmembrane transporter activity"/>
    <property type="evidence" value="ECO:0007669"/>
    <property type="project" value="TreeGrafter"/>
</dbReference>
<dbReference type="PANTHER" id="PTHR30069:SF29">
    <property type="entry name" value="HEMOGLOBIN AND HEMOGLOBIN-HAPTOGLOBIN-BINDING PROTEIN 1-RELATED"/>
    <property type="match status" value="1"/>
</dbReference>
<dbReference type="InterPro" id="IPR037066">
    <property type="entry name" value="Plug_dom_sf"/>
</dbReference>
<keyword evidence="9 10" id="KW-0998">Cell outer membrane</keyword>
<dbReference type="GO" id="GO:0009279">
    <property type="term" value="C:cell outer membrane"/>
    <property type="evidence" value="ECO:0007669"/>
    <property type="project" value="UniProtKB-SubCell"/>
</dbReference>
<keyword evidence="6 11" id="KW-0798">TonB box</keyword>
<evidence type="ECO:0000313" key="15">
    <source>
        <dbReference type="Proteomes" id="UP001143545"/>
    </source>
</evidence>
<keyword evidence="8" id="KW-0675">Receptor</keyword>
<dbReference type="InterPro" id="IPR036942">
    <property type="entry name" value="Beta-barrel_TonB_sf"/>
</dbReference>
<evidence type="ECO:0000256" key="4">
    <source>
        <dbReference type="ARBA" id="ARBA00022692"/>
    </source>
</evidence>
<evidence type="ECO:0000256" key="8">
    <source>
        <dbReference type="ARBA" id="ARBA00023170"/>
    </source>
</evidence>
<dbReference type="Gene3D" id="2.170.130.10">
    <property type="entry name" value="TonB-dependent receptor, plug domain"/>
    <property type="match status" value="1"/>
</dbReference>
<feature type="domain" description="TonB-dependent receptor plug" evidence="13">
    <location>
        <begin position="136"/>
        <end position="236"/>
    </location>
</feature>
<protein>
    <submittedName>
        <fullName evidence="14">Membrane protein</fullName>
    </submittedName>
</protein>
<dbReference type="Pfam" id="PF00593">
    <property type="entry name" value="TonB_dep_Rec_b-barrel"/>
    <property type="match status" value="1"/>
</dbReference>
<dbReference type="InterPro" id="IPR000531">
    <property type="entry name" value="Beta-barrel_TonB"/>
</dbReference>
<reference evidence="14" key="1">
    <citation type="submission" date="2022-07" db="EMBL/GenBank/DDBJ databases">
        <title>Taxonomy of Novel Oxalotrophic and Methylotrophic Bacteria.</title>
        <authorList>
            <person name="Sahin N."/>
            <person name="Tani A."/>
        </authorList>
    </citation>
    <scope>NUCLEOTIDE SEQUENCE</scope>
    <source>
        <strain evidence="14">AM327</strain>
    </source>
</reference>
<evidence type="ECO:0000256" key="6">
    <source>
        <dbReference type="ARBA" id="ARBA00023077"/>
    </source>
</evidence>
<dbReference type="Pfam" id="PF13715">
    <property type="entry name" value="CarbopepD_reg_2"/>
    <property type="match status" value="1"/>
</dbReference>
<dbReference type="Gene3D" id="2.60.40.1120">
    <property type="entry name" value="Carboxypeptidase-like, regulatory domain"/>
    <property type="match status" value="1"/>
</dbReference>
<evidence type="ECO:0000256" key="11">
    <source>
        <dbReference type="RuleBase" id="RU003357"/>
    </source>
</evidence>
<dbReference type="EMBL" id="BRVP01000005">
    <property type="protein sequence ID" value="GLB51901.1"/>
    <property type="molecule type" value="Genomic_DNA"/>
</dbReference>
<organism evidence="14 15">
    <name type="scientific">Neptunitalea chrysea</name>
    <dbReference type="NCBI Taxonomy" id="1647581"/>
    <lineage>
        <taxon>Bacteria</taxon>
        <taxon>Pseudomonadati</taxon>
        <taxon>Bacteroidota</taxon>
        <taxon>Flavobacteriia</taxon>
        <taxon>Flavobacteriales</taxon>
        <taxon>Flavobacteriaceae</taxon>
        <taxon>Neptunitalea</taxon>
    </lineage>
</organism>
<keyword evidence="4 10" id="KW-0812">Transmembrane</keyword>
<dbReference type="InterPro" id="IPR008969">
    <property type="entry name" value="CarboxyPept-like_regulatory"/>
</dbReference>
<dbReference type="Pfam" id="PF07715">
    <property type="entry name" value="Plug"/>
    <property type="match status" value="1"/>
</dbReference>
<evidence type="ECO:0000256" key="7">
    <source>
        <dbReference type="ARBA" id="ARBA00023136"/>
    </source>
</evidence>
<name>A0A9W6B3F8_9FLAO</name>
<sequence length="817" mass="91438">MTTQSSSVLTYIFNMKKLFVTIIFVVISMIASAQKCSYTFKGKITDYHDGSPLFGALIQIIGTDVEVYSDFDGNFKIENLCEGTIELQISHPECDSILKTIAIQGDTTENIKLEHHLEEIGEVIVTDNHLKSTTNSGAESTISEKVIQQYSNGSIGDALKEISGISSLNTGGSIVKPVVNGMHSSRVLIINNGVRMQDQEWGVEHAPNVDINTASSITVVKGASALRYGGDAVGGTIVIDGTQPLKADSIYGKTVLTGVSNGRGGSITSSIISTKKSGWYAKGQGTFKYLGDYEAPDYILSNTGSREKDFSIGGGLRKLEYGFNTYYSYYNTQIGILRASHIGSVSDLVKALESNTPTVINDFTYNINAPYQDVTHHLAKFDFYRRFSELGKLSFQYDFQKNNRKEYDIRRGDDKDKPSMDMVLNTHSLSTVFDFDAVQSNKFSIGISGNYQKNTPNPETGVRRLIPDYEQLNLGVFGSLDHQLSENTILDIGARYDFNHIDAKKYYITSRWVERGYDEEFADIIVDEYDTQLLTNPIFNFHNISGTIGLKTVLKNNNNLLVNVSLASRSPNASELFSDGLHHSAAIIELGDLRMKQEVSKKLSLNYSKQSNNISFDINPYINLIKDFIVLQPTGIEQTTRGAFPVWEYSQINALFTGIDASLDYTIVPNLSFSSKAAYIYAQDTENDRPIIDIPATNWTNSILFTRSDWNSFEAGLKYETVFKQTRFPNNDFDISYTTTTNGTITKTVALSEPPKGYGLLHFNTQCTFNWFKKSDLTVGFSIQNLLNTRYRDYLNRQRYYADDLGRNFKVQLTFTY</sequence>
<evidence type="ECO:0000256" key="1">
    <source>
        <dbReference type="ARBA" id="ARBA00004571"/>
    </source>
</evidence>
<comment type="caution">
    <text evidence="14">The sequence shown here is derived from an EMBL/GenBank/DDBJ whole genome shotgun (WGS) entry which is preliminary data.</text>
</comment>
<evidence type="ECO:0000256" key="10">
    <source>
        <dbReference type="PROSITE-ProRule" id="PRU01360"/>
    </source>
</evidence>
<evidence type="ECO:0000259" key="13">
    <source>
        <dbReference type="Pfam" id="PF07715"/>
    </source>
</evidence>
<keyword evidence="5" id="KW-0732">Signal</keyword>
<keyword evidence="15" id="KW-1185">Reference proteome</keyword>
<dbReference type="PROSITE" id="PS52016">
    <property type="entry name" value="TONB_DEPENDENT_REC_3"/>
    <property type="match status" value="1"/>
</dbReference>
<dbReference type="AlphaFoldDB" id="A0A9W6B3F8"/>
<evidence type="ECO:0000256" key="9">
    <source>
        <dbReference type="ARBA" id="ARBA00023237"/>
    </source>
</evidence>
<dbReference type="SUPFAM" id="SSF56935">
    <property type="entry name" value="Porins"/>
    <property type="match status" value="1"/>
</dbReference>
<dbReference type="PANTHER" id="PTHR30069">
    <property type="entry name" value="TONB-DEPENDENT OUTER MEMBRANE RECEPTOR"/>
    <property type="match status" value="1"/>
</dbReference>
<keyword evidence="3 10" id="KW-1134">Transmembrane beta strand</keyword>
<keyword evidence="2 10" id="KW-0813">Transport</keyword>
<feature type="domain" description="TonB-dependent receptor-like beta-barrel" evidence="12">
    <location>
        <begin position="326"/>
        <end position="786"/>
    </location>
</feature>
<keyword evidence="7 10" id="KW-0472">Membrane</keyword>
<evidence type="ECO:0000313" key="14">
    <source>
        <dbReference type="EMBL" id="GLB51901.1"/>
    </source>
</evidence>
<evidence type="ECO:0000256" key="5">
    <source>
        <dbReference type="ARBA" id="ARBA00022729"/>
    </source>
</evidence>
<accession>A0A9W6B3F8</accession>
<dbReference type="InterPro" id="IPR039426">
    <property type="entry name" value="TonB-dep_rcpt-like"/>
</dbReference>
<comment type="subcellular location">
    <subcellularLocation>
        <location evidence="1 10">Cell outer membrane</location>
        <topology evidence="1 10">Multi-pass membrane protein</topology>
    </subcellularLocation>
</comment>
<evidence type="ECO:0000256" key="2">
    <source>
        <dbReference type="ARBA" id="ARBA00022448"/>
    </source>
</evidence>
<dbReference type="InterPro" id="IPR012910">
    <property type="entry name" value="Plug_dom"/>
</dbReference>
<comment type="similarity">
    <text evidence="10 11">Belongs to the TonB-dependent receptor family.</text>
</comment>
<proteinExistence type="inferred from homology"/>
<dbReference type="Proteomes" id="UP001143545">
    <property type="component" value="Unassembled WGS sequence"/>
</dbReference>
<dbReference type="GO" id="GO:0044718">
    <property type="term" value="P:siderophore transmembrane transport"/>
    <property type="evidence" value="ECO:0007669"/>
    <property type="project" value="TreeGrafter"/>
</dbReference>
<dbReference type="Gene3D" id="2.40.170.20">
    <property type="entry name" value="TonB-dependent receptor, beta-barrel domain"/>
    <property type="match status" value="1"/>
</dbReference>
<evidence type="ECO:0000259" key="12">
    <source>
        <dbReference type="Pfam" id="PF00593"/>
    </source>
</evidence>